<dbReference type="SUPFAM" id="SSF51735">
    <property type="entry name" value="NAD(P)-binding Rossmann-fold domains"/>
    <property type="match status" value="1"/>
</dbReference>
<comment type="caution">
    <text evidence="4">The sequence shown here is derived from an EMBL/GenBank/DDBJ whole genome shotgun (WGS) entry which is preliminary data.</text>
</comment>
<protein>
    <submittedName>
        <fullName evidence="4">SDR family oxidoreductase</fullName>
    </submittedName>
</protein>
<reference evidence="4 5" key="1">
    <citation type="submission" date="2023-10" db="EMBL/GenBank/DDBJ databases">
        <title>Noviherbaspirillum sp. CPCC 100848 genome assembly.</title>
        <authorList>
            <person name="Li X.Y."/>
            <person name="Fang X.M."/>
        </authorList>
    </citation>
    <scope>NUCLEOTIDE SEQUENCE [LARGE SCALE GENOMIC DNA]</scope>
    <source>
        <strain evidence="4 5">CPCC 100848</strain>
    </source>
</reference>
<dbReference type="EMBL" id="JAWIIV010000020">
    <property type="protein sequence ID" value="MEC4721597.1"/>
    <property type="molecule type" value="Genomic_DNA"/>
</dbReference>
<evidence type="ECO:0000259" key="3">
    <source>
        <dbReference type="SMART" id="SM00822"/>
    </source>
</evidence>
<evidence type="ECO:0000256" key="1">
    <source>
        <dbReference type="ARBA" id="ARBA00006484"/>
    </source>
</evidence>
<proteinExistence type="inferred from homology"/>
<accession>A0ABU6JD96</accession>
<dbReference type="RefSeq" id="WP_326508285.1">
    <property type="nucleotide sequence ID" value="NZ_JAWIIV010000020.1"/>
</dbReference>
<keyword evidence="5" id="KW-1185">Reference proteome</keyword>
<dbReference type="Gene3D" id="3.40.50.720">
    <property type="entry name" value="NAD(P)-binding Rossmann-like Domain"/>
    <property type="match status" value="1"/>
</dbReference>
<evidence type="ECO:0000256" key="2">
    <source>
        <dbReference type="ARBA" id="ARBA00023002"/>
    </source>
</evidence>
<organism evidence="4 5">
    <name type="scientific">Noviherbaspirillum album</name>
    <dbReference type="NCBI Taxonomy" id="3080276"/>
    <lineage>
        <taxon>Bacteria</taxon>
        <taxon>Pseudomonadati</taxon>
        <taxon>Pseudomonadota</taxon>
        <taxon>Betaproteobacteria</taxon>
        <taxon>Burkholderiales</taxon>
        <taxon>Oxalobacteraceae</taxon>
        <taxon>Noviherbaspirillum</taxon>
    </lineage>
</organism>
<dbReference type="PRINTS" id="PR00081">
    <property type="entry name" value="GDHRDH"/>
</dbReference>
<dbReference type="InterPro" id="IPR057326">
    <property type="entry name" value="KR_dom"/>
</dbReference>
<dbReference type="PRINTS" id="PR00080">
    <property type="entry name" value="SDRFAMILY"/>
</dbReference>
<gene>
    <name evidence="4" type="ORF">RY831_20735</name>
</gene>
<dbReference type="InterPro" id="IPR036291">
    <property type="entry name" value="NAD(P)-bd_dom_sf"/>
</dbReference>
<dbReference type="Proteomes" id="UP001352263">
    <property type="component" value="Unassembled WGS sequence"/>
</dbReference>
<feature type="domain" description="Ketoreductase" evidence="3">
    <location>
        <begin position="12"/>
        <end position="220"/>
    </location>
</feature>
<evidence type="ECO:0000313" key="5">
    <source>
        <dbReference type="Proteomes" id="UP001352263"/>
    </source>
</evidence>
<keyword evidence="2" id="KW-0560">Oxidoreductase</keyword>
<name>A0ABU6JD96_9BURK</name>
<dbReference type="Pfam" id="PF13561">
    <property type="entry name" value="adh_short_C2"/>
    <property type="match status" value="1"/>
</dbReference>
<evidence type="ECO:0000313" key="4">
    <source>
        <dbReference type="EMBL" id="MEC4721597.1"/>
    </source>
</evidence>
<comment type="similarity">
    <text evidence="1">Belongs to the short-chain dehydrogenases/reductases (SDR) family.</text>
</comment>
<dbReference type="PANTHER" id="PTHR48107:SF7">
    <property type="entry name" value="RE15974P"/>
    <property type="match status" value="1"/>
</dbReference>
<dbReference type="PANTHER" id="PTHR48107">
    <property type="entry name" value="NADPH-DEPENDENT ALDEHYDE REDUCTASE-LIKE PROTEIN, CHLOROPLASTIC-RELATED"/>
    <property type="match status" value="1"/>
</dbReference>
<dbReference type="SMART" id="SM00822">
    <property type="entry name" value="PKS_KR"/>
    <property type="match status" value="1"/>
</dbReference>
<sequence>MENTIPGVALVGVALVTGGSRGIGRALAKRLAREGMPVAITYRAREEEAAAVVKEIEREGGKAIALQADLSTLTDLSGLFDTVERELGSLRVVVANAGNVVFKPITEVTHVDFEQAFHANTRGTLLIFAEAARRLGEDGRIIGVSTVLTIQPKPNAGLYAASKAAVEQLVKALARELGPRRITVNAVAPGPTDTEMVPPARREEAPKLTPLGRLGNPEDIADVIAFLASEQSRWVNGQIINVNGGLA</sequence>
<dbReference type="InterPro" id="IPR002347">
    <property type="entry name" value="SDR_fam"/>
</dbReference>